<reference evidence="5" key="1">
    <citation type="journal article" date="2020" name="Fungal Divers.">
        <title>Resolving the Mortierellaceae phylogeny through synthesis of multi-gene phylogenetics and phylogenomics.</title>
        <authorList>
            <person name="Vandepol N."/>
            <person name="Liber J."/>
            <person name="Desiro A."/>
            <person name="Na H."/>
            <person name="Kennedy M."/>
            <person name="Barry K."/>
            <person name="Grigoriev I.V."/>
            <person name="Miller A.N."/>
            <person name="O'Donnell K."/>
            <person name="Stajich J.E."/>
            <person name="Bonito G."/>
        </authorList>
    </citation>
    <scope>NUCLEOTIDE SEQUENCE</scope>
    <source>
        <strain evidence="5">MES-2147</strain>
    </source>
</reference>
<dbReference type="PANTHER" id="PTHR10073">
    <property type="entry name" value="DNA MISMATCH REPAIR PROTEIN MLH, PMS, MUTL"/>
    <property type="match status" value="1"/>
</dbReference>
<accession>A0A9P6J2P3</accession>
<evidence type="ECO:0000256" key="1">
    <source>
        <dbReference type="ARBA" id="ARBA00006082"/>
    </source>
</evidence>
<dbReference type="InterPro" id="IPR014721">
    <property type="entry name" value="Ribsml_uS5_D2-typ_fold_subgr"/>
</dbReference>
<dbReference type="InterPro" id="IPR038973">
    <property type="entry name" value="MutL/Mlh/Pms-like"/>
</dbReference>
<dbReference type="GO" id="GO:0032389">
    <property type="term" value="C:MutLalpha complex"/>
    <property type="evidence" value="ECO:0007669"/>
    <property type="project" value="TreeGrafter"/>
</dbReference>
<feature type="region of interest" description="Disordered" evidence="3">
    <location>
        <begin position="253"/>
        <end position="319"/>
    </location>
</feature>
<dbReference type="GO" id="GO:0140664">
    <property type="term" value="F:ATP-dependent DNA damage sensor activity"/>
    <property type="evidence" value="ECO:0007669"/>
    <property type="project" value="InterPro"/>
</dbReference>
<comment type="similarity">
    <text evidence="1">Belongs to the DNA mismatch repair MutL/HexB family.</text>
</comment>
<feature type="compositionally biased region" description="Low complexity" evidence="3">
    <location>
        <begin position="92"/>
        <end position="108"/>
    </location>
</feature>
<dbReference type="PANTHER" id="PTHR10073:SF52">
    <property type="entry name" value="MISMATCH REPAIR ENDONUCLEASE PMS2"/>
    <property type="match status" value="1"/>
</dbReference>
<comment type="caution">
    <text evidence="5">The sequence shown here is derived from an EMBL/GenBank/DDBJ whole genome shotgun (WGS) entry which is preliminary data.</text>
</comment>
<dbReference type="Gene3D" id="3.30.230.10">
    <property type="match status" value="1"/>
</dbReference>
<sequence length="319" mass="36078">MTKGTIVKISNLFEGMPVRRSELVKNIKREYSKCLGLIQAYGLISTNVRISCVSQVDKNGNASVRQNIINVFGPKAMVDVIELDLLLVKGDSGTSGSTSYSTSNNNNNKDMDNRAKEEEEEEEEQKGDIILKGYISSPAFGKGRSSTDRQYLFINGRPCVLLKVARVINEVYHSFNKNQSPFLVADLILPTSFHDVNVSPDKRTIFLHNEHMLMEELRSKLTALFEPSRSTFVVSEAKQQIKKQDLLASRLKTRLFESEGDPSPQDELEEDMEEEEEEGRGKLNGDHRRGNLEYHRSRTTTLPTPTIEHNTRPSLLSRD</sequence>
<feature type="compositionally biased region" description="Polar residues" evidence="3">
    <location>
        <begin position="299"/>
        <end position="319"/>
    </location>
</feature>
<dbReference type="EMBL" id="JAAAHW010006501">
    <property type="protein sequence ID" value="KAF9959538.1"/>
    <property type="molecule type" value="Genomic_DNA"/>
</dbReference>
<dbReference type="InterPro" id="IPR036890">
    <property type="entry name" value="HATPase_C_sf"/>
</dbReference>
<name>A0A9P6J2P3_9FUNG</name>
<evidence type="ECO:0000313" key="5">
    <source>
        <dbReference type="EMBL" id="KAF9959538.1"/>
    </source>
</evidence>
<keyword evidence="2" id="KW-0227">DNA damage</keyword>
<dbReference type="SUPFAM" id="SSF54211">
    <property type="entry name" value="Ribosomal protein S5 domain 2-like"/>
    <property type="match status" value="1"/>
</dbReference>
<dbReference type="SUPFAM" id="SSF55874">
    <property type="entry name" value="ATPase domain of HSP90 chaperone/DNA topoisomerase II/histidine kinase"/>
    <property type="match status" value="1"/>
</dbReference>
<dbReference type="GO" id="GO:0006298">
    <property type="term" value="P:mismatch repair"/>
    <property type="evidence" value="ECO:0007669"/>
    <property type="project" value="InterPro"/>
</dbReference>
<evidence type="ECO:0000256" key="2">
    <source>
        <dbReference type="ARBA" id="ARBA00022763"/>
    </source>
</evidence>
<dbReference type="CDD" id="cd03484">
    <property type="entry name" value="MutL_Trans_hPMS_2_like"/>
    <property type="match status" value="1"/>
</dbReference>
<gene>
    <name evidence="5" type="ORF">BGZ65_000298</name>
</gene>
<dbReference type="InterPro" id="IPR020568">
    <property type="entry name" value="Ribosomal_Su5_D2-typ_SF"/>
</dbReference>
<dbReference type="OrthoDB" id="10263226at2759"/>
<feature type="compositionally biased region" description="Acidic residues" evidence="3">
    <location>
        <begin position="258"/>
        <end position="278"/>
    </location>
</feature>
<protein>
    <recommendedName>
        <fullName evidence="4">DNA mismatch repair protein S5 domain-containing protein</fullName>
    </recommendedName>
</protein>
<dbReference type="GO" id="GO:0016887">
    <property type="term" value="F:ATP hydrolysis activity"/>
    <property type="evidence" value="ECO:0007669"/>
    <property type="project" value="InterPro"/>
</dbReference>
<dbReference type="AlphaFoldDB" id="A0A9P6J2P3"/>
<dbReference type="SMART" id="SM01340">
    <property type="entry name" value="DNA_mis_repair"/>
    <property type="match status" value="1"/>
</dbReference>
<dbReference type="GO" id="GO:0030983">
    <property type="term" value="F:mismatched DNA binding"/>
    <property type="evidence" value="ECO:0007669"/>
    <property type="project" value="InterPro"/>
</dbReference>
<dbReference type="InterPro" id="IPR013507">
    <property type="entry name" value="DNA_mismatch_S5_2-like"/>
</dbReference>
<evidence type="ECO:0000313" key="6">
    <source>
        <dbReference type="Proteomes" id="UP000749646"/>
    </source>
</evidence>
<keyword evidence="6" id="KW-1185">Reference proteome</keyword>
<proteinExistence type="inferred from homology"/>
<dbReference type="GO" id="GO:0005524">
    <property type="term" value="F:ATP binding"/>
    <property type="evidence" value="ECO:0007669"/>
    <property type="project" value="InterPro"/>
</dbReference>
<dbReference type="Pfam" id="PF01119">
    <property type="entry name" value="DNA_mis_repair"/>
    <property type="match status" value="1"/>
</dbReference>
<feature type="region of interest" description="Disordered" evidence="3">
    <location>
        <begin position="92"/>
        <end position="126"/>
    </location>
</feature>
<dbReference type="Proteomes" id="UP000749646">
    <property type="component" value="Unassembled WGS sequence"/>
</dbReference>
<organism evidence="5 6">
    <name type="scientific">Modicella reniformis</name>
    <dbReference type="NCBI Taxonomy" id="1440133"/>
    <lineage>
        <taxon>Eukaryota</taxon>
        <taxon>Fungi</taxon>
        <taxon>Fungi incertae sedis</taxon>
        <taxon>Mucoromycota</taxon>
        <taxon>Mortierellomycotina</taxon>
        <taxon>Mortierellomycetes</taxon>
        <taxon>Mortierellales</taxon>
        <taxon>Mortierellaceae</taxon>
        <taxon>Modicella</taxon>
    </lineage>
</organism>
<evidence type="ECO:0000256" key="3">
    <source>
        <dbReference type="SAM" id="MobiDB-lite"/>
    </source>
</evidence>
<evidence type="ECO:0000259" key="4">
    <source>
        <dbReference type="SMART" id="SM01340"/>
    </source>
</evidence>
<dbReference type="Gene3D" id="3.30.565.10">
    <property type="entry name" value="Histidine kinase-like ATPase, C-terminal domain"/>
    <property type="match status" value="1"/>
</dbReference>
<feature type="compositionally biased region" description="Basic and acidic residues" evidence="3">
    <location>
        <begin position="279"/>
        <end position="296"/>
    </location>
</feature>
<feature type="domain" description="DNA mismatch repair protein S5" evidence="4">
    <location>
        <begin position="68"/>
        <end position="226"/>
    </location>
</feature>